<protein>
    <submittedName>
        <fullName evidence="3">Esterase</fullName>
    </submittedName>
</protein>
<feature type="transmembrane region" description="Helical" evidence="2">
    <location>
        <begin position="34"/>
        <end position="59"/>
    </location>
</feature>
<organism evidence="3 4">
    <name type="scientific">Streptomyces kaniharaensis</name>
    <dbReference type="NCBI Taxonomy" id="212423"/>
    <lineage>
        <taxon>Bacteria</taxon>
        <taxon>Bacillati</taxon>
        <taxon>Actinomycetota</taxon>
        <taxon>Actinomycetes</taxon>
        <taxon>Kitasatosporales</taxon>
        <taxon>Streptomycetaceae</taxon>
        <taxon>Streptomyces</taxon>
    </lineage>
</organism>
<dbReference type="PANTHER" id="PTHR48098">
    <property type="entry name" value="ENTEROCHELIN ESTERASE-RELATED"/>
    <property type="match status" value="1"/>
</dbReference>
<dbReference type="EMBL" id="WBOF01000001">
    <property type="protein sequence ID" value="MQS11673.1"/>
    <property type="molecule type" value="Genomic_DNA"/>
</dbReference>
<evidence type="ECO:0000313" key="3">
    <source>
        <dbReference type="EMBL" id="MQS11673.1"/>
    </source>
</evidence>
<dbReference type="Pfam" id="PF00756">
    <property type="entry name" value="Esterase"/>
    <property type="match status" value="1"/>
</dbReference>
<feature type="region of interest" description="Disordered" evidence="1">
    <location>
        <begin position="1"/>
        <end position="28"/>
    </location>
</feature>
<name>A0A6N7KPY1_9ACTN</name>
<dbReference type="GO" id="GO:0016747">
    <property type="term" value="F:acyltransferase activity, transferring groups other than amino-acyl groups"/>
    <property type="evidence" value="ECO:0007669"/>
    <property type="project" value="TreeGrafter"/>
</dbReference>
<dbReference type="SUPFAM" id="SSF53474">
    <property type="entry name" value="alpha/beta-Hydrolases"/>
    <property type="match status" value="1"/>
</dbReference>
<keyword evidence="2" id="KW-0812">Transmembrane</keyword>
<keyword evidence="2" id="KW-1133">Transmembrane helix</keyword>
<dbReference type="Gene3D" id="3.40.50.1820">
    <property type="entry name" value="alpha/beta hydrolase"/>
    <property type="match status" value="1"/>
</dbReference>
<keyword evidence="2" id="KW-0472">Membrane</keyword>
<dbReference type="InterPro" id="IPR000801">
    <property type="entry name" value="Esterase-like"/>
</dbReference>
<dbReference type="AlphaFoldDB" id="A0A6N7KPY1"/>
<feature type="transmembrane region" description="Helical" evidence="2">
    <location>
        <begin position="79"/>
        <end position="101"/>
    </location>
</feature>
<dbReference type="InterPro" id="IPR029058">
    <property type="entry name" value="AB_hydrolase_fold"/>
</dbReference>
<keyword evidence="4" id="KW-1185">Reference proteome</keyword>
<evidence type="ECO:0000313" key="4">
    <source>
        <dbReference type="Proteomes" id="UP000450000"/>
    </source>
</evidence>
<dbReference type="InterPro" id="IPR050583">
    <property type="entry name" value="Mycobacterial_A85_antigen"/>
</dbReference>
<evidence type="ECO:0000256" key="1">
    <source>
        <dbReference type="SAM" id="MobiDB-lite"/>
    </source>
</evidence>
<accession>A0A6N7KPY1</accession>
<sequence>MPWSTGRRAGVRRDKGARGSGKGRAVRPRRSPKIGLVLSLTGLPLQIIASVVAIAVFAATMWLWPRFGGRGWRAWLGRIGAFLATQIAVLVAMGLVANGYFGFYSSWSDLLGTNGKPGTVVDHTPNAAVAVTGEQKMYSAQGSDPDRSGLIQKVAVKGAASGLTSDAYVYLPPQYFQADYAKQQFPMALVLAGYPGSAEKLISLMQYPASTLTAIEQKKLPPTVLVLMRPTLSGNRDTECMDIPNGPQVETFFTSDLPKALATTYRIGSDPASRAVIGNSTGGYCALKFAMRKPDAYRSAISLSGYYTAPIDETTGDLFNGSAQLKQQNDLVWRLKNQPAAPVSLLLATSYDENNYDGTQAMVGAFKAPTKLSTITLNTGGHNFHTWTREIPPALEWLGKHLVMPAAA</sequence>
<dbReference type="PANTHER" id="PTHR48098:SF1">
    <property type="entry name" value="DIACYLGLYCEROL ACYLTRANSFERASE_MYCOLYLTRANSFERASE AG85A"/>
    <property type="match status" value="1"/>
</dbReference>
<dbReference type="OrthoDB" id="3670437at2"/>
<gene>
    <name evidence="3" type="ORF">F7Q99_05055</name>
</gene>
<evidence type="ECO:0000256" key="2">
    <source>
        <dbReference type="SAM" id="Phobius"/>
    </source>
</evidence>
<reference evidence="3 4" key="1">
    <citation type="submission" date="2019-09" db="EMBL/GenBank/DDBJ databases">
        <title>Genome Sequences of Streptomyces kaniharaensis ATCC 21070.</title>
        <authorList>
            <person name="Zhu W."/>
            <person name="De Crecy-Lagard V."/>
            <person name="Richards N.G."/>
        </authorList>
    </citation>
    <scope>NUCLEOTIDE SEQUENCE [LARGE SCALE GENOMIC DNA]</scope>
    <source>
        <strain evidence="3 4">SF-557</strain>
    </source>
</reference>
<proteinExistence type="predicted"/>
<comment type="caution">
    <text evidence="3">The sequence shown here is derived from an EMBL/GenBank/DDBJ whole genome shotgun (WGS) entry which is preliminary data.</text>
</comment>
<dbReference type="Proteomes" id="UP000450000">
    <property type="component" value="Unassembled WGS sequence"/>
</dbReference>